<proteinExistence type="predicted"/>
<accession>A0A1H0KKG4</accession>
<gene>
    <name evidence="1" type="ORF">SAMN05192576_0060</name>
</gene>
<reference evidence="1 2" key="1">
    <citation type="submission" date="2016-10" db="EMBL/GenBank/DDBJ databases">
        <authorList>
            <person name="de Groot N.N."/>
        </authorList>
    </citation>
    <scope>NUCLEOTIDE SEQUENCE [LARGE SCALE GENOMIC DNA]</scope>
    <source>
        <strain evidence="1 2">CGMCC 1.11147</strain>
    </source>
</reference>
<dbReference type="STRING" id="1005944.SAMN05192576_0060"/>
<keyword evidence="2" id="KW-1185">Reference proteome</keyword>
<dbReference type="Proteomes" id="UP000199004">
    <property type="component" value="Unassembled WGS sequence"/>
</dbReference>
<name>A0A1H0KKG4_9ACTN</name>
<evidence type="ECO:0000313" key="1">
    <source>
        <dbReference type="EMBL" id="SDO56385.1"/>
    </source>
</evidence>
<dbReference type="AlphaFoldDB" id="A0A1H0KKG4"/>
<sequence>MTVDGERRAWGWVAHLREGGTTPWHEWTGAGVQGGAHLPGAQQLELLRRLHLAGRATPELVERVLGASAPGRGTADLELVGAAEESRFGPRPVDPADLPEDELTRVATTLIAEDLVAAGTPEPRPARYVRPWRTRYRLVGDPWLADPVREALIGRGRPPGGRGSVVLVLGRDLSTMLADAWTSRAFDDGCPPWREWLDPFTAGTRVPPRVDLERAAATWARRVGPGQVRVVLDPAALPRLVGVRRSLPAPPLLAGDAVDLARRVAGVLGLLVLPDRRAELLRGTLLPRLVGVPGAPLAVPDEHSAWVTDRAARMRDRLLRAGYPVHGDPDALLPRPVAPAAASTGPSDAGVLALAVRLLLGSSRGEEAR</sequence>
<protein>
    <submittedName>
        <fullName evidence="1">Uncharacterized protein</fullName>
    </submittedName>
</protein>
<organism evidence="1 2">
    <name type="scientific">Nocardioides szechwanensis</name>
    <dbReference type="NCBI Taxonomy" id="1005944"/>
    <lineage>
        <taxon>Bacteria</taxon>
        <taxon>Bacillati</taxon>
        <taxon>Actinomycetota</taxon>
        <taxon>Actinomycetes</taxon>
        <taxon>Propionibacteriales</taxon>
        <taxon>Nocardioidaceae</taxon>
        <taxon>Nocardioides</taxon>
    </lineage>
</organism>
<dbReference type="EMBL" id="FNIC01000010">
    <property type="protein sequence ID" value="SDO56385.1"/>
    <property type="molecule type" value="Genomic_DNA"/>
</dbReference>
<evidence type="ECO:0000313" key="2">
    <source>
        <dbReference type="Proteomes" id="UP000199004"/>
    </source>
</evidence>